<reference evidence="2" key="1">
    <citation type="journal article" date="2022" name="Int. J. Mol. Sci.">
        <title>Draft Genome of Tanacetum Coccineum: Genomic Comparison of Closely Related Tanacetum-Family Plants.</title>
        <authorList>
            <person name="Yamashiro T."/>
            <person name="Shiraishi A."/>
            <person name="Nakayama K."/>
            <person name="Satake H."/>
        </authorList>
    </citation>
    <scope>NUCLEOTIDE SEQUENCE</scope>
</reference>
<name>A0ABQ4Z0M8_9ASTR</name>
<dbReference type="EMBL" id="BQNB010010838">
    <property type="protein sequence ID" value="GJS82623.1"/>
    <property type="molecule type" value="Genomic_DNA"/>
</dbReference>
<feature type="compositionally biased region" description="Basic and acidic residues" evidence="1">
    <location>
        <begin position="201"/>
        <end position="210"/>
    </location>
</feature>
<evidence type="ECO:0000313" key="3">
    <source>
        <dbReference type="Proteomes" id="UP001151760"/>
    </source>
</evidence>
<feature type="region of interest" description="Disordered" evidence="1">
    <location>
        <begin position="187"/>
        <end position="288"/>
    </location>
</feature>
<feature type="region of interest" description="Disordered" evidence="1">
    <location>
        <begin position="1"/>
        <end position="170"/>
    </location>
</feature>
<gene>
    <name evidence="2" type="ORF">Tco_0749164</name>
</gene>
<reference evidence="2" key="2">
    <citation type="submission" date="2022-01" db="EMBL/GenBank/DDBJ databases">
        <authorList>
            <person name="Yamashiro T."/>
            <person name="Shiraishi A."/>
            <person name="Satake H."/>
            <person name="Nakayama K."/>
        </authorList>
    </citation>
    <scope>NUCLEOTIDE SEQUENCE</scope>
</reference>
<feature type="compositionally biased region" description="Basic and acidic residues" evidence="1">
    <location>
        <begin position="225"/>
        <end position="256"/>
    </location>
</feature>
<evidence type="ECO:0000313" key="2">
    <source>
        <dbReference type="EMBL" id="GJS82623.1"/>
    </source>
</evidence>
<dbReference type="Proteomes" id="UP001151760">
    <property type="component" value="Unassembled WGS sequence"/>
</dbReference>
<keyword evidence="3" id="KW-1185">Reference proteome</keyword>
<sequence>MAVRNENNARDSGRGTSQRGPKEKRARAGTTPSDRKEAEDEESEPGETEKKLEIRPRRWKPDSKPRAAAGGESCKLSKRPATGRQIGVRRSKARTQEPSEARRPEIRKRERHRDGATSGKQARPPGIEAHENRRSAKSTQGQAGGGRTHKETKQVAESESKEAEAEGLEIEMVERLHADGTETVEACTALRRSISGDEDERAERNEEEPVRSQVQRTKQRGRAIRANEEKVQRRAIRVESEKENSCGAREETRYSEQGRAVGGTYRAQAERKDGQRKTRRKGASQEQA</sequence>
<organism evidence="2 3">
    <name type="scientific">Tanacetum coccineum</name>
    <dbReference type="NCBI Taxonomy" id="301880"/>
    <lineage>
        <taxon>Eukaryota</taxon>
        <taxon>Viridiplantae</taxon>
        <taxon>Streptophyta</taxon>
        <taxon>Embryophyta</taxon>
        <taxon>Tracheophyta</taxon>
        <taxon>Spermatophyta</taxon>
        <taxon>Magnoliopsida</taxon>
        <taxon>eudicotyledons</taxon>
        <taxon>Gunneridae</taxon>
        <taxon>Pentapetalae</taxon>
        <taxon>asterids</taxon>
        <taxon>campanulids</taxon>
        <taxon>Asterales</taxon>
        <taxon>Asteraceae</taxon>
        <taxon>Asteroideae</taxon>
        <taxon>Anthemideae</taxon>
        <taxon>Anthemidinae</taxon>
        <taxon>Tanacetum</taxon>
    </lineage>
</organism>
<protein>
    <submittedName>
        <fullName evidence="2">Uncharacterized protein</fullName>
    </submittedName>
</protein>
<comment type="caution">
    <text evidence="2">The sequence shown here is derived from an EMBL/GenBank/DDBJ whole genome shotgun (WGS) entry which is preliminary data.</text>
</comment>
<evidence type="ECO:0000256" key="1">
    <source>
        <dbReference type="SAM" id="MobiDB-lite"/>
    </source>
</evidence>
<feature type="compositionally biased region" description="Basic and acidic residues" evidence="1">
    <location>
        <begin position="94"/>
        <end position="115"/>
    </location>
</feature>
<feature type="compositionally biased region" description="Basic and acidic residues" evidence="1">
    <location>
        <begin position="148"/>
        <end position="164"/>
    </location>
</feature>
<proteinExistence type="predicted"/>
<accession>A0ABQ4Z0M8</accession>
<feature type="compositionally biased region" description="Basic and acidic residues" evidence="1">
    <location>
        <begin position="47"/>
        <end position="65"/>
    </location>
</feature>